<gene>
    <name evidence="1" type="ORF">Psuf_091810</name>
</gene>
<organism evidence="1 2">
    <name type="scientific">Phytohabitans suffuscus</name>
    <dbReference type="NCBI Taxonomy" id="624315"/>
    <lineage>
        <taxon>Bacteria</taxon>
        <taxon>Bacillati</taxon>
        <taxon>Actinomycetota</taxon>
        <taxon>Actinomycetes</taxon>
        <taxon>Micromonosporales</taxon>
        <taxon>Micromonosporaceae</taxon>
    </lineage>
</organism>
<dbReference type="EMBL" id="AP022871">
    <property type="protein sequence ID" value="BCB91868.1"/>
    <property type="molecule type" value="Genomic_DNA"/>
</dbReference>
<protein>
    <submittedName>
        <fullName evidence="1">Uncharacterized protein</fullName>
    </submittedName>
</protein>
<keyword evidence="2" id="KW-1185">Reference proteome</keyword>
<dbReference type="KEGG" id="psuu:Psuf_091810"/>
<evidence type="ECO:0000313" key="1">
    <source>
        <dbReference type="EMBL" id="BCB91868.1"/>
    </source>
</evidence>
<reference evidence="1 2" key="1">
    <citation type="submission" date="2020-03" db="EMBL/GenBank/DDBJ databases">
        <title>Whole genome shotgun sequence of Phytohabitans suffuscus NBRC 105367.</title>
        <authorList>
            <person name="Komaki H."/>
            <person name="Tamura T."/>
        </authorList>
    </citation>
    <scope>NUCLEOTIDE SEQUENCE [LARGE SCALE GENOMIC DNA]</scope>
    <source>
        <strain evidence="1 2">NBRC 105367</strain>
    </source>
</reference>
<dbReference type="InterPro" id="IPR013211">
    <property type="entry name" value="LVIVD"/>
</dbReference>
<proteinExistence type="predicted"/>
<evidence type="ECO:0000313" key="2">
    <source>
        <dbReference type="Proteomes" id="UP000503011"/>
    </source>
</evidence>
<sequence length="377" mass="41435">MTLVGHADLDGRGDCMHVNVVDGYAYVGHMGHTDLGTSILDVSDPSDPRVVAQLPRPPGTHTHKVQVVGDVMLVNHERNRFEASPPSRWSAGLATYDVSDPRRPRQIGFFPTPGVGTHRMTYWRPPYAYVSGTDEGYIGRFLRIVDLSDPANPREVGRWWRPGQHAAGGEPAAPELTDDPTRGFQLHHALVEGDRLYAGWWDAGLVVLDIADPERPALLSTLHFGPESGNTHTALPLPGRDVVVVTDEQITRFIGTQRHVWLVDVAEPTAPKLLSRLPVPAGDHHERGIRFGPHNLHEHRPGSLADPDTVYLTYFGGGVRVHDVSDATAPREIAHLVPAPPPGRDSIMFNDLTVTADRTVYATDRRGGGLYVIRHEP</sequence>
<reference evidence="1 2" key="2">
    <citation type="submission" date="2020-03" db="EMBL/GenBank/DDBJ databases">
        <authorList>
            <person name="Ichikawa N."/>
            <person name="Kimura A."/>
            <person name="Kitahashi Y."/>
            <person name="Uohara A."/>
        </authorList>
    </citation>
    <scope>NUCLEOTIDE SEQUENCE [LARGE SCALE GENOMIC DNA]</scope>
    <source>
        <strain evidence="1 2">NBRC 105367</strain>
    </source>
</reference>
<dbReference type="Pfam" id="PF08309">
    <property type="entry name" value="LVIVD"/>
    <property type="match status" value="3"/>
</dbReference>
<name>A0A6F8Z110_9ACTN</name>
<dbReference type="AlphaFoldDB" id="A0A6F8Z110"/>
<dbReference type="InterPro" id="IPR011048">
    <property type="entry name" value="Haem_d1_sf"/>
</dbReference>
<dbReference type="SUPFAM" id="SSF51004">
    <property type="entry name" value="C-terminal (heme d1) domain of cytochrome cd1-nitrite reductase"/>
    <property type="match status" value="1"/>
</dbReference>
<accession>A0A6F8Z110</accession>
<dbReference type="Proteomes" id="UP000503011">
    <property type="component" value="Chromosome"/>
</dbReference>